<feature type="region of interest" description="Disordered" evidence="1">
    <location>
        <begin position="338"/>
        <end position="363"/>
    </location>
</feature>
<feature type="compositionally biased region" description="Acidic residues" evidence="1">
    <location>
        <begin position="199"/>
        <end position="212"/>
    </location>
</feature>
<proteinExistence type="predicted"/>
<evidence type="ECO:0000313" key="2">
    <source>
        <dbReference type="EMBL" id="VDK78632.1"/>
    </source>
</evidence>
<keyword evidence="3" id="KW-1185">Reference proteome</keyword>
<dbReference type="Proteomes" id="UP000277928">
    <property type="component" value="Unassembled WGS sequence"/>
</dbReference>
<feature type="region of interest" description="Disordered" evidence="1">
    <location>
        <begin position="180"/>
        <end position="215"/>
    </location>
</feature>
<dbReference type="AlphaFoldDB" id="A0A3P6SRZ7"/>
<evidence type="ECO:0000256" key="1">
    <source>
        <dbReference type="SAM" id="MobiDB-lite"/>
    </source>
</evidence>
<accession>A0A3P6SRZ7</accession>
<dbReference type="OrthoDB" id="5852717at2759"/>
<gene>
    <name evidence="2" type="ORF">NLS_LOCUS4148</name>
</gene>
<dbReference type="EMBL" id="UYRX01000253">
    <property type="protein sequence ID" value="VDK78632.1"/>
    <property type="molecule type" value="Genomic_DNA"/>
</dbReference>
<sequence>MIQSQANFTVDRDGPEKGERAVYKLWCCQCTKNEIDDLARISNNNNRDGGDSSLSNGVVVTRQPLPNNENNCSHNDLSFCSSVSGIKNDFNEQAHGLNDDSEMKKKMKRLKEESSKITSAILDSLISESNKVRLEEELTRSDQEEMKKFPTKQDSVRDMKDIALSDFDDPWESISDNEQVTRIGGHSNHSFDPIADQDGKEEFDERNDDDVSDACSNSVRTSQLESFQVNSSQMRESDARLNGIEFLNHTVKAVNNSAASCGTFSKSVNSLTSSSNQKRSTCIDNEDEYHSVTCIPSDDLAMKKENSQNRNISVEIDVAVSEHKTKAFVVRSNKMYTNDVSSSSSSDNDDTPEVIASIKNPERTPRISRQCITNVADESARNDDSKLIIKHENASKNTDNAQVFIDDILSERFI</sequence>
<organism evidence="2 3">
    <name type="scientific">Litomosoides sigmodontis</name>
    <name type="common">Filarial nematode worm</name>
    <dbReference type="NCBI Taxonomy" id="42156"/>
    <lineage>
        <taxon>Eukaryota</taxon>
        <taxon>Metazoa</taxon>
        <taxon>Ecdysozoa</taxon>
        <taxon>Nematoda</taxon>
        <taxon>Chromadorea</taxon>
        <taxon>Rhabditida</taxon>
        <taxon>Spirurina</taxon>
        <taxon>Spiruromorpha</taxon>
        <taxon>Filarioidea</taxon>
        <taxon>Onchocercidae</taxon>
        <taxon>Litomosoides</taxon>
    </lineage>
</organism>
<protein>
    <submittedName>
        <fullName evidence="2">Uncharacterized protein</fullName>
    </submittedName>
</protein>
<reference evidence="2 3" key="1">
    <citation type="submission" date="2018-08" db="EMBL/GenBank/DDBJ databases">
        <authorList>
            <person name="Laetsch R D."/>
            <person name="Stevens L."/>
            <person name="Kumar S."/>
            <person name="Blaxter L. M."/>
        </authorList>
    </citation>
    <scope>NUCLEOTIDE SEQUENCE [LARGE SCALE GENOMIC DNA]</scope>
</reference>
<evidence type="ECO:0000313" key="3">
    <source>
        <dbReference type="Proteomes" id="UP000277928"/>
    </source>
</evidence>
<name>A0A3P6SRZ7_LITSI</name>